<feature type="transmembrane region" description="Helical" evidence="6">
    <location>
        <begin position="467"/>
        <end position="486"/>
    </location>
</feature>
<feature type="transmembrane region" description="Helical" evidence="6">
    <location>
        <begin position="21"/>
        <end position="45"/>
    </location>
</feature>
<evidence type="ECO:0000256" key="1">
    <source>
        <dbReference type="ARBA" id="ARBA00004651"/>
    </source>
</evidence>
<feature type="transmembrane region" description="Helical" evidence="6">
    <location>
        <begin position="781"/>
        <end position="806"/>
    </location>
</feature>
<dbReference type="Proteomes" id="UP000287188">
    <property type="component" value="Unassembled WGS sequence"/>
</dbReference>
<feature type="domain" description="MacB-like periplasmic core" evidence="8">
    <location>
        <begin position="529"/>
        <end position="742"/>
    </location>
</feature>
<reference evidence="10" key="1">
    <citation type="submission" date="2018-12" db="EMBL/GenBank/DDBJ databases">
        <title>Tengunoibacter tsumagoiensis gen. nov., sp. nov., Dictyobacter kobayashii sp. nov., D. alpinus sp. nov., and D. joshuensis sp. nov. and description of Dictyobacteraceae fam. nov. within the order Ktedonobacterales isolated from Tengu-no-mugimeshi.</title>
        <authorList>
            <person name="Wang C.M."/>
            <person name="Zheng Y."/>
            <person name="Sakai Y."/>
            <person name="Toyoda A."/>
            <person name="Minakuchi Y."/>
            <person name="Abe K."/>
            <person name="Yokota A."/>
            <person name="Yabe S."/>
        </authorList>
    </citation>
    <scope>NUCLEOTIDE SEQUENCE [LARGE SCALE GENOMIC DNA]</scope>
    <source>
        <strain evidence="10">Uno11</strain>
    </source>
</reference>
<dbReference type="PANTHER" id="PTHR30287:SF1">
    <property type="entry name" value="INNER MEMBRANE PROTEIN"/>
    <property type="match status" value="1"/>
</dbReference>
<evidence type="ECO:0000313" key="10">
    <source>
        <dbReference type="Proteomes" id="UP000287188"/>
    </source>
</evidence>
<dbReference type="Pfam" id="PF02687">
    <property type="entry name" value="FtsX"/>
    <property type="match status" value="2"/>
</dbReference>
<feature type="transmembrane region" description="Helical" evidence="6">
    <location>
        <begin position="357"/>
        <end position="379"/>
    </location>
</feature>
<feature type="transmembrane region" description="Helical" evidence="6">
    <location>
        <begin position="529"/>
        <end position="550"/>
    </location>
</feature>
<accession>A0A402AS61</accession>
<feature type="transmembrane region" description="Helical" evidence="6">
    <location>
        <begin position="835"/>
        <end position="860"/>
    </location>
</feature>
<dbReference type="EMBL" id="BIFS01000001">
    <property type="protein sequence ID" value="GCE21936.1"/>
    <property type="molecule type" value="Genomic_DNA"/>
</dbReference>
<comment type="subcellular location">
    <subcellularLocation>
        <location evidence="1">Cell membrane</location>
        <topology evidence="1">Multi-pass membrane protein</topology>
    </subcellularLocation>
</comment>
<evidence type="ECO:0000256" key="2">
    <source>
        <dbReference type="ARBA" id="ARBA00022475"/>
    </source>
</evidence>
<sequence>MKTSMYFNYTSRSLLRGGQRTILAIFCVAVGVLAVVALQLAGFMLQSSLTSDMRSSNGGDISLNAQSAPLTQQDLTFFDQLKSAGTIHNYTAVIGVTGGLKAATSPLQSFSVEVVDPNDYPLASQPSFVNPSNGSVTNLLSNDKVIVSQNFLDKYHKKVGDTFDIYIKAQAGSGATLHVTLAGVVANQGVFSQAGNLLLISQKDYQTKAPALPAVYSAIYITTTNQTHTDSAVKAINRHFPLVSTQTVADALKAQQSSLDNINYFLEIAGLLALLIGGVGIVNTMQVLLSRRKTEIAMLKTAGYRRVDLYMLFGLEAGLLGLLGGIVGVVAAAAISYGVRDLMQNLGFNVVFALDSWTLASGVVIGFATALIFGLMPIVQAANTRPLNVIREIPENHRASSLALSIFLLLLLSILFCLLSIVILHNDVLLGVEVVYGAFAFLLLLSLFLSLIVLVTSKLPVPERFNLKFLGLILASVAIAALTFVVLPPFGIILFVASFIGLASAFLPRSLKVSTKMALRNIGRRRARTITTMLALFIGVFSIGLVLALGQNLESQISDVFTLKINYNVIAVTTGTDTMTLKKQLGTIPGLSKSTADTFTQLVPVALNDQPLRQTLSTNTDRQTIMNLLSNMEGYDLTQTTPDVQIAQGRNLNASDAGTDNVVIHPQLTGSGSLHMNMKPGDTITVASLDGQTRKTLTVVGVYAGDIFTSHIGNIVATADTVKALSAAKVGVATATYLKIDPAQTDHALDKLGTIVPNATVQNLADIGVGLAQQLNSLLDVLVAVASLSMLAGVLIIANAVALAMLERRRELGILKSVGYTSGTVLSEVMIENGIIGAVGAFLAMLLATGAVRIIGSVLFSLTLDMSSVTAIGLIVGCALLAIVTAVLVAWGSVRVRPLEVLRYE</sequence>
<dbReference type="InterPro" id="IPR038766">
    <property type="entry name" value="Membrane_comp_ABC_pdt"/>
</dbReference>
<protein>
    <submittedName>
        <fullName evidence="9">ABC transporter permease</fullName>
    </submittedName>
</protein>
<comment type="caution">
    <text evidence="9">The sequence shown here is derived from an EMBL/GenBank/DDBJ whole genome shotgun (WGS) entry which is preliminary data.</text>
</comment>
<evidence type="ECO:0000256" key="3">
    <source>
        <dbReference type="ARBA" id="ARBA00022692"/>
    </source>
</evidence>
<dbReference type="GO" id="GO:0005886">
    <property type="term" value="C:plasma membrane"/>
    <property type="evidence" value="ECO:0007669"/>
    <property type="project" value="UniProtKB-SubCell"/>
</dbReference>
<proteinExistence type="predicted"/>
<keyword evidence="10" id="KW-1185">Reference proteome</keyword>
<feature type="transmembrane region" description="Helical" evidence="6">
    <location>
        <begin position="400"/>
        <end position="423"/>
    </location>
</feature>
<organism evidence="9 10">
    <name type="scientific">Dictyobacter kobayashii</name>
    <dbReference type="NCBI Taxonomy" id="2014872"/>
    <lineage>
        <taxon>Bacteria</taxon>
        <taxon>Bacillati</taxon>
        <taxon>Chloroflexota</taxon>
        <taxon>Ktedonobacteria</taxon>
        <taxon>Ktedonobacterales</taxon>
        <taxon>Dictyobacteraceae</taxon>
        <taxon>Dictyobacter</taxon>
    </lineage>
</organism>
<evidence type="ECO:0000256" key="4">
    <source>
        <dbReference type="ARBA" id="ARBA00022989"/>
    </source>
</evidence>
<evidence type="ECO:0000256" key="5">
    <source>
        <dbReference type="ARBA" id="ARBA00023136"/>
    </source>
</evidence>
<feature type="domain" description="ABC3 transporter permease C-terminal" evidence="7">
    <location>
        <begin position="268"/>
        <end position="384"/>
    </location>
</feature>
<keyword evidence="3 6" id="KW-0812">Transmembrane</keyword>
<dbReference type="PANTHER" id="PTHR30287">
    <property type="entry name" value="MEMBRANE COMPONENT OF PREDICTED ABC SUPERFAMILY METABOLITE UPTAKE TRANSPORTER"/>
    <property type="match status" value="1"/>
</dbReference>
<feature type="transmembrane region" description="Helical" evidence="6">
    <location>
        <begin position="492"/>
        <end position="508"/>
    </location>
</feature>
<dbReference type="AlphaFoldDB" id="A0A402AS61"/>
<keyword evidence="5 6" id="KW-0472">Membrane</keyword>
<feature type="transmembrane region" description="Helical" evidence="6">
    <location>
        <begin position="435"/>
        <end position="455"/>
    </location>
</feature>
<dbReference type="InterPro" id="IPR025857">
    <property type="entry name" value="MacB_PCD"/>
</dbReference>
<dbReference type="RefSeq" id="WP_126553919.1">
    <property type="nucleotide sequence ID" value="NZ_BIFS01000001.1"/>
</dbReference>
<evidence type="ECO:0000259" key="7">
    <source>
        <dbReference type="Pfam" id="PF02687"/>
    </source>
</evidence>
<feature type="domain" description="MacB-like periplasmic core" evidence="8">
    <location>
        <begin position="21"/>
        <end position="238"/>
    </location>
</feature>
<keyword evidence="2" id="KW-1003">Cell membrane</keyword>
<keyword evidence="4 6" id="KW-1133">Transmembrane helix</keyword>
<gene>
    <name evidence="9" type="ORF">KDK_57360</name>
</gene>
<feature type="transmembrane region" description="Helical" evidence="6">
    <location>
        <begin position="264"/>
        <end position="289"/>
    </location>
</feature>
<dbReference type="OrthoDB" id="135892at2"/>
<dbReference type="InterPro" id="IPR003838">
    <property type="entry name" value="ABC3_permease_C"/>
</dbReference>
<evidence type="ECO:0000256" key="6">
    <source>
        <dbReference type="SAM" id="Phobius"/>
    </source>
</evidence>
<evidence type="ECO:0000259" key="8">
    <source>
        <dbReference type="Pfam" id="PF12704"/>
    </source>
</evidence>
<evidence type="ECO:0000313" key="9">
    <source>
        <dbReference type="EMBL" id="GCE21936.1"/>
    </source>
</evidence>
<feature type="domain" description="ABC3 transporter permease C-terminal" evidence="7">
    <location>
        <begin position="785"/>
        <end position="894"/>
    </location>
</feature>
<feature type="transmembrane region" description="Helical" evidence="6">
    <location>
        <begin position="872"/>
        <end position="894"/>
    </location>
</feature>
<name>A0A402AS61_9CHLR</name>
<dbReference type="Pfam" id="PF12704">
    <property type="entry name" value="MacB_PCD"/>
    <property type="match status" value="2"/>
</dbReference>
<feature type="transmembrane region" description="Helical" evidence="6">
    <location>
        <begin position="309"/>
        <end position="337"/>
    </location>
</feature>